<feature type="chain" id="PRO_5045219148" description="Golvesin/Xly CBD-like domain-containing protein" evidence="2">
    <location>
        <begin position="33"/>
        <end position="1353"/>
    </location>
</feature>
<dbReference type="Gene3D" id="3.40.50.1110">
    <property type="entry name" value="SGNH hydrolase"/>
    <property type="match status" value="1"/>
</dbReference>
<keyword evidence="2" id="KW-0732">Signal</keyword>
<feature type="compositionally biased region" description="Low complexity" evidence="1">
    <location>
        <begin position="412"/>
        <end position="451"/>
    </location>
</feature>
<protein>
    <recommendedName>
        <fullName evidence="3">Golvesin/Xly CBD-like domain-containing protein</fullName>
    </recommendedName>
</protein>
<dbReference type="Pfam" id="PF25275">
    <property type="entry name" value="Golvesin_C"/>
    <property type="match status" value="1"/>
</dbReference>
<dbReference type="EMBL" id="JBHFAB010000032">
    <property type="protein sequence ID" value="MFC1421023.1"/>
    <property type="molecule type" value="Genomic_DNA"/>
</dbReference>
<evidence type="ECO:0000256" key="1">
    <source>
        <dbReference type="SAM" id="MobiDB-lite"/>
    </source>
</evidence>
<evidence type="ECO:0000313" key="4">
    <source>
        <dbReference type="EMBL" id="MFC1421023.1"/>
    </source>
</evidence>
<feature type="domain" description="Golvesin/Xly CBD-like" evidence="3">
    <location>
        <begin position="937"/>
        <end position="1013"/>
    </location>
</feature>
<evidence type="ECO:0000259" key="3">
    <source>
        <dbReference type="Pfam" id="PF25275"/>
    </source>
</evidence>
<name>A0ABV6W4U3_9ACTN</name>
<dbReference type="InterPro" id="IPR033803">
    <property type="entry name" value="CBD-like_Golvesin-Xly"/>
</dbReference>
<dbReference type="InterPro" id="IPR037460">
    <property type="entry name" value="SEST-like"/>
</dbReference>
<dbReference type="InterPro" id="IPR036514">
    <property type="entry name" value="SGNH_hydro_sf"/>
</dbReference>
<evidence type="ECO:0000313" key="5">
    <source>
        <dbReference type="Proteomes" id="UP001592531"/>
    </source>
</evidence>
<feature type="compositionally biased region" description="Polar residues" evidence="1">
    <location>
        <begin position="340"/>
        <end position="362"/>
    </location>
</feature>
<feature type="region of interest" description="Disordered" evidence="1">
    <location>
        <begin position="40"/>
        <end position="71"/>
    </location>
</feature>
<proteinExistence type="predicted"/>
<dbReference type="Proteomes" id="UP001592531">
    <property type="component" value="Unassembled WGS sequence"/>
</dbReference>
<dbReference type="RefSeq" id="WP_380543406.1">
    <property type="nucleotide sequence ID" value="NZ_JBHFAB010000032.1"/>
</dbReference>
<reference evidence="4 5" key="1">
    <citation type="submission" date="2024-09" db="EMBL/GenBank/DDBJ databases">
        <authorList>
            <person name="Lee S.D."/>
        </authorList>
    </citation>
    <scope>NUCLEOTIDE SEQUENCE [LARGE SCALE GENOMIC DNA]</scope>
    <source>
        <strain evidence="4 5">N8-3</strain>
    </source>
</reference>
<sequence>MLRSHRSVFRRGLAIAMVVGLAASLDAGTTVAATHAAPAAAPAPAPAGSATAAAVPNGVPSPDSALGSGWRTSSDRAMTAIGDASGFHILVADASKAYSWRTAASLSEPGFDTDQWIGQACSTASGRYAFVVYAPRRFATRSTQFDQGAFAAIVDLTSGAVRKLPFLAGLAYYDPGCGNGESAVLSSAVTDAATGAARTTLRVVDAATGRVTQQSTVAGQLTSALPYRGAVAAARGDQLVSVGKGGGIRTLTHESGIPFRLAVDTSGALGYQVPTAAGQVQVRRLAGGRAGTVGTAKLGAVQLKGSGGHVFLVGPAAAKVNVNGLAAKGWKSLAAPAESEPSTTGGLVVTGSSNTDNASGTAETDGKSNDSPLPVSIQAKAIGSGAQVSMRVLPQAGTDSGGARPSPALPDSAGTSGSAASAGTGATRSAAKTATPAKATPATSTDAATETYDPDRACAVARNDPSIQTYQATAQQVEWAADLAVQGQLTRSRAAGWEGSGMSVPWTPQGMFPLQPLSGGGQVPAQVLLGILAQESNTLQASPHAPDAITGNVNQGGFYGNGSDWSTADCGYGVGQVTTGMQMSTPAGTDVADGSSSYTTAQQQQAIATDYASNIAASLNLLIDKWNQLKAAGIVANDGGAQYIENWYFAVWAYNSGVQPGAALGNSTGCTPSPTCTDGAGNWGMGWANNPANPVYPADRGTFTNSAADTKVPNHWPYQELVMGWAYSPVPRFNYASGKWGPAYAAAAAGSAGAGPALPPFSAFCTSDDLCQPNAAADANGTADSAGLCTNADLHCWWHLPRNWTACDTYCGTSNPTYTSASAVPTGTDIDPPDCRALGTASGSPSSDSYGAAPPTGSIVVRSTDVPSVASCTQTWTDQGSFGIRFNAANSCNVSCTDPIDYPGKIDFHQLGVGFGGHTWFAHTRPPSDTADTVVGTWTPPAIDGWAKVYVHLPDIASMTQEAPYTVSTGSGLPETRYVNAHRAYNQWVELGVFSFDSSGGGESVSLTNATPDGDGSMDIAWDSVAFQPLPAKPRDVVVQMGDSYTSGEGAEPYLPGTDNGPYADQVSDSSSSETWNACHRSQNSWFRKTTLPGRSGPVGALADAFNSSLDFQSTACSGALTWEFDPALSTGPSFGSDGEFHEVQQLDAGYLDSSTTLVALTIGGNDAKFSKTIQQCVLLGCPSDSSVTTNINNVGSNLTTLLQDIAGKAPNAKIVLLGYPKLFGSGGVSCGDNLVASDAATQLDTWAGDMDTMEAKAVAAAAAGPSVGSRLSFWSAESSPAYFTGYRVCGPTTSGINQVVSAPATAGGDFSCPASPDPRQWLCVSRESFHPNNTGTDRYSLIFSAALTAAGY</sequence>
<feature type="region of interest" description="Disordered" evidence="1">
    <location>
        <begin position="335"/>
        <end position="374"/>
    </location>
</feature>
<gene>
    <name evidence="4" type="ORF">ACEZDE_30925</name>
</gene>
<keyword evidence="5" id="KW-1185">Reference proteome</keyword>
<dbReference type="SUPFAM" id="SSF52266">
    <property type="entry name" value="SGNH hydrolase"/>
    <property type="match status" value="1"/>
</dbReference>
<feature type="region of interest" description="Disordered" evidence="1">
    <location>
        <begin position="395"/>
        <end position="451"/>
    </location>
</feature>
<organism evidence="4 5">
    <name type="scientific">Streptacidiphilus cavernicola</name>
    <dbReference type="NCBI Taxonomy" id="3342716"/>
    <lineage>
        <taxon>Bacteria</taxon>
        <taxon>Bacillati</taxon>
        <taxon>Actinomycetota</taxon>
        <taxon>Actinomycetes</taxon>
        <taxon>Kitasatosporales</taxon>
        <taxon>Streptomycetaceae</taxon>
        <taxon>Streptacidiphilus</taxon>
    </lineage>
</organism>
<feature type="compositionally biased region" description="Low complexity" evidence="1">
    <location>
        <begin position="40"/>
        <end position="56"/>
    </location>
</feature>
<feature type="signal peptide" evidence="2">
    <location>
        <begin position="1"/>
        <end position="32"/>
    </location>
</feature>
<comment type="caution">
    <text evidence="4">The sequence shown here is derived from an EMBL/GenBank/DDBJ whole genome shotgun (WGS) entry which is preliminary data.</text>
</comment>
<dbReference type="PANTHER" id="PTHR37981">
    <property type="entry name" value="LIPASE 2"/>
    <property type="match status" value="1"/>
</dbReference>
<dbReference type="PANTHER" id="PTHR37981:SF1">
    <property type="entry name" value="SGNH HYDROLASE-TYPE ESTERASE DOMAIN-CONTAINING PROTEIN"/>
    <property type="match status" value="1"/>
</dbReference>
<evidence type="ECO:0000256" key="2">
    <source>
        <dbReference type="SAM" id="SignalP"/>
    </source>
</evidence>
<accession>A0ABV6W4U3</accession>